<protein>
    <submittedName>
        <fullName evidence="1">Uncharacterized protein</fullName>
    </submittedName>
</protein>
<evidence type="ECO:0000313" key="2">
    <source>
        <dbReference type="Proteomes" id="UP000183114"/>
    </source>
</evidence>
<sequence length="48" mass="5333">MQTTWKSSAENPALIWSNRSESFSKTRLALKSENAAIAASRNSPFLFS</sequence>
<dbReference type="AlphaFoldDB" id="A0A1H5CMR9"/>
<organism evidence="1 2">
    <name type="scientific">Pseudomonas frederiksbergensis</name>
    <dbReference type="NCBI Taxonomy" id="104087"/>
    <lineage>
        <taxon>Bacteria</taxon>
        <taxon>Pseudomonadati</taxon>
        <taxon>Pseudomonadota</taxon>
        <taxon>Gammaproteobacteria</taxon>
        <taxon>Pseudomonadales</taxon>
        <taxon>Pseudomonadaceae</taxon>
        <taxon>Pseudomonas</taxon>
    </lineage>
</organism>
<gene>
    <name evidence="1" type="ORF">SAMN04490185_3946</name>
</gene>
<accession>A0A1H5CMR9</accession>
<evidence type="ECO:0000313" key="1">
    <source>
        <dbReference type="EMBL" id="SED67956.1"/>
    </source>
</evidence>
<reference evidence="1 2" key="1">
    <citation type="submission" date="2016-10" db="EMBL/GenBank/DDBJ databases">
        <authorList>
            <person name="de Groot N.N."/>
        </authorList>
    </citation>
    <scope>NUCLEOTIDE SEQUENCE [LARGE SCALE GENOMIC DNA]</scope>
    <source>
        <strain evidence="1 2">BS3655</strain>
    </source>
</reference>
<dbReference type="Proteomes" id="UP000183114">
    <property type="component" value="Unassembled WGS sequence"/>
</dbReference>
<dbReference type="EMBL" id="FNTF01000002">
    <property type="protein sequence ID" value="SED67956.1"/>
    <property type="molecule type" value="Genomic_DNA"/>
</dbReference>
<proteinExistence type="predicted"/>
<name>A0A1H5CMR9_9PSED</name>